<evidence type="ECO:0000313" key="3">
    <source>
        <dbReference type="Proteomes" id="UP000218811"/>
    </source>
</evidence>
<organism evidence="2 3">
    <name type="scientific">Wolfiporia cocos (strain MD-104)</name>
    <name type="common">Brown rot fungus</name>
    <dbReference type="NCBI Taxonomy" id="742152"/>
    <lineage>
        <taxon>Eukaryota</taxon>
        <taxon>Fungi</taxon>
        <taxon>Dikarya</taxon>
        <taxon>Basidiomycota</taxon>
        <taxon>Agaricomycotina</taxon>
        <taxon>Agaricomycetes</taxon>
        <taxon>Polyporales</taxon>
        <taxon>Phaeolaceae</taxon>
        <taxon>Wolfiporia</taxon>
    </lineage>
</organism>
<accession>A0A2H3JB82</accession>
<feature type="region of interest" description="Disordered" evidence="1">
    <location>
        <begin position="60"/>
        <end position="115"/>
    </location>
</feature>
<name>A0A2H3JB82_WOLCO</name>
<evidence type="ECO:0000313" key="2">
    <source>
        <dbReference type="EMBL" id="PCH39446.1"/>
    </source>
</evidence>
<sequence length="137" mass="14547">MTANPADINMPAELAPPVGALPPLLFDMHAEIHAWPSTSEVTLEASDDLAMFQGDGNAVVMPTSMHENAGPVPGTNASGANVGDTNSKTRGGTFERQPEKRILVIPSPPPHMRPRRVLKPKVDVSAEARGQSFYIPG</sequence>
<protein>
    <submittedName>
        <fullName evidence="2">Uncharacterized protein</fullName>
    </submittedName>
</protein>
<proteinExistence type="predicted"/>
<keyword evidence="3" id="KW-1185">Reference proteome</keyword>
<dbReference type="Proteomes" id="UP000218811">
    <property type="component" value="Unassembled WGS sequence"/>
</dbReference>
<dbReference type="AlphaFoldDB" id="A0A2H3JB82"/>
<feature type="compositionally biased region" description="Polar residues" evidence="1">
    <location>
        <begin position="75"/>
        <end position="90"/>
    </location>
</feature>
<dbReference type="EMBL" id="KB467998">
    <property type="protein sequence ID" value="PCH39446.1"/>
    <property type="molecule type" value="Genomic_DNA"/>
</dbReference>
<reference evidence="2 3" key="1">
    <citation type="journal article" date="2012" name="Science">
        <title>The Paleozoic origin of enzymatic lignin decomposition reconstructed from 31 fungal genomes.</title>
        <authorList>
            <person name="Floudas D."/>
            <person name="Binder M."/>
            <person name="Riley R."/>
            <person name="Barry K."/>
            <person name="Blanchette R.A."/>
            <person name="Henrissat B."/>
            <person name="Martinez A.T."/>
            <person name="Otillar R."/>
            <person name="Spatafora J.W."/>
            <person name="Yadav J.S."/>
            <person name="Aerts A."/>
            <person name="Benoit I."/>
            <person name="Boyd A."/>
            <person name="Carlson A."/>
            <person name="Copeland A."/>
            <person name="Coutinho P.M."/>
            <person name="de Vries R.P."/>
            <person name="Ferreira P."/>
            <person name="Findley K."/>
            <person name="Foster B."/>
            <person name="Gaskell J."/>
            <person name="Glotzer D."/>
            <person name="Gorecki P."/>
            <person name="Heitman J."/>
            <person name="Hesse C."/>
            <person name="Hori C."/>
            <person name="Igarashi K."/>
            <person name="Jurgens J.A."/>
            <person name="Kallen N."/>
            <person name="Kersten P."/>
            <person name="Kohler A."/>
            <person name="Kuees U."/>
            <person name="Kumar T.K.A."/>
            <person name="Kuo A."/>
            <person name="LaButti K."/>
            <person name="Larrondo L.F."/>
            <person name="Lindquist E."/>
            <person name="Ling A."/>
            <person name="Lombard V."/>
            <person name="Lucas S."/>
            <person name="Lundell T."/>
            <person name="Martin R."/>
            <person name="McLaughlin D.J."/>
            <person name="Morgenstern I."/>
            <person name="Morin E."/>
            <person name="Murat C."/>
            <person name="Nagy L.G."/>
            <person name="Nolan M."/>
            <person name="Ohm R.A."/>
            <person name="Patyshakuliyeva A."/>
            <person name="Rokas A."/>
            <person name="Ruiz-Duenas F.J."/>
            <person name="Sabat G."/>
            <person name="Salamov A."/>
            <person name="Samejima M."/>
            <person name="Schmutz J."/>
            <person name="Slot J.C."/>
            <person name="St John F."/>
            <person name="Stenlid J."/>
            <person name="Sun H."/>
            <person name="Sun S."/>
            <person name="Syed K."/>
            <person name="Tsang A."/>
            <person name="Wiebenga A."/>
            <person name="Young D."/>
            <person name="Pisabarro A."/>
            <person name="Eastwood D.C."/>
            <person name="Martin F."/>
            <person name="Cullen D."/>
            <person name="Grigoriev I.V."/>
            <person name="Hibbett D.S."/>
        </authorList>
    </citation>
    <scope>NUCLEOTIDE SEQUENCE [LARGE SCALE GENOMIC DNA]</scope>
    <source>
        <strain evidence="2 3">MD-104</strain>
    </source>
</reference>
<evidence type="ECO:0000256" key="1">
    <source>
        <dbReference type="SAM" id="MobiDB-lite"/>
    </source>
</evidence>
<gene>
    <name evidence="2" type="ORF">WOLCODRAFT_141275</name>
</gene>